<name>A0ABY5MHA6_9HYPH</name>
<dbReference type="PRINTS" id="PR00412">
    <property type="entry name" value="EPOXHYDRLASE"/>
</dbReference>
<dbReference type="PANTHER" id="PTHR43798:SF31">
    <property type="entry name" value="AB HYDROLASE SUPERFAMILY PROTEIN YCLE"/>
    <property type="match status" value="1"/>
</dbReference>
<dbReference type="InterPro" id="IPR000639">
    <property type="entry name" value="Epox_hydrolase-like"/>
</dbReference>
<sequence length="261" mass="28226">MTEISYTREAGAGPPIVFLHGWTMESSVFAGQFARLQDRFHCLAPDLPGHGRSVDLTANVEAAARLLRSIIESRNLRNVTLVGWSLGATVAWTYLARFGSGRIGRMVSVDMSPKIVNEGDWSLGLKGQNRAQTAVKTAHFAEDWHASAPAIATNMFASRNGAPDLGLERAVEKIRANDPAAMNSMWASLVSADCRPVIPCLGVPLLVAHGALSRVYPAATAKWLAETARQARRHTFEASGHSPHLEEPDEFARTLAAFASI</sequence>
<evidence type="ECO:0000313" key="3">
    <source>
        <dbReference type="EMBL" id="UUP16644.1"/>
    </source>
</evidence>
<keyword evidence="1 3" id="KW-0378">Hydrolase</keyword>
<proteinExistence type="predicted"/>
<dbReference type="InterPro" id="IPR029058">
    <property type="entry name" value="AB_hydrolase_fold"/>
</dbReference>
<evidence type="ECO:0000313" key="4">
    <source>
        <dbReference type="Proteomes" id="UP001342418"/>
    </source>
</evidence>
<dbReference type="InterPro" id="IPR050266">
    <property type="entry name" value="AB_hydrolase_sf"/>
</dbReference>
<evidence type="ECO:0000256" key="1">
    <source>
        <dbReference type="ARBA" id="ARBA00022801"/>
    </source>
</evidence>
<dbReference type="GO" id="GO:0016787">
    <property type="term" value="F:hydrolase activity"/>
    <property type="evidence" value="ECO:0007669"/>
    <property type="project" value="UniProtKB-KW"/>
</dbReference>
<dbReference type="SUPFAM" id="SSF53474">
    <property type="entry name" value="alpha/beta-Hydrolases"/>
    <property type="match status" value="1"/>
</dbReference>
<dbReference type="EMBL" id="CP030941">
    <property type="protein sequence ID" value="UUP16644.1"/>
    <property type="molecule type" value="Genomic_DNA"/>
</dbReference>
<dbReference type="EC" id="3.-.-.-" evidence="3"/>
<dbReference type="PANTHER" id="PTHR43798">
    <property type="entry name" value="MONOACYLGLYCEROL LIPASE"/>
    <property type="match status" value="1"/>
</dbReference>
<accession>A0ABY5MHA6</accession>
<evidence type="ECO:0000259" key="2">
    <source>
        <dbReference type="Pfam" id="PF12697"/>
    </source>
</evidence>
<dbReference type="PRINTS" id="PR00111">
    <property type="entry name" value="ABHYDROLASE"/>
</dbReference>
<dbReference type="Proteomes" id="UP001342418">
    <property type="component" value="Chromosome"/>
</dbReference>
<gene>
    <name evidence="3" type="primary">ydjP</name>
    <name evidence="3" type="ORF">NTH_01091</name>
</gene>
<reference evidence="3 4" key="1">
    <citation type="submission" date="2018-07" db="EMBL/GenBank/DDBJ databases">
        <title>Genome sequence of Nitratireductor thuwali#1536.</title>
        <authorList>
            <person name="Michoud G."/>
            <person name="Merlino G."/>
            <person name="Sefrji F.O."/>
            <person name="Daffonchio D."/>
        </authorList>
    </citation>
    <scope>NUCLEOTIDE SEQUENCE [LARGE SCALE GENOMIC DNA]</scope>
    <source>
        <strain evidence="4">Nit1536</strain>
    </source>
</reference>
<protein>
    <submittedName>
        <fullName evidence="3">AB hydrolase superfamily protein YdjP</fullName>
        <ecNumber evidence="3">3.-.-.-</ecNumber>
    </submittedName>
</protein>
<dbReference type="Pfam" id="PF12697">
    <property type="entry name" value="Abhydrolase_6"/>
    <property type="match status" value="1"/>
</dbReference>
<dbReference type="InterPro" id="IPR000073">
    <property type="entry name" value="AB_hydrolase_1"/>
</dbReference>
<dbReference type="RefSeq" id="WP_338529054.1">
    <property type="nucleotide sequence ID" value="NZ_CP030941.1"/>
</dbReference>
<feature type="domain" description="AB hydrolase-1" evidence="2">
    <location>
        <begin position="16"/>
        <end position="253"/>
    </location>
</feature>
<organism evidence="3 4">
    <name type="scientific">Nitratireductor thuwali</name>
    <dbReference type="NCBI Taxonomy" id="2267699"/>
    <lineage>
        <taxon>Bacteria</taxon>
        <taxon>Pseudomonadati</taxon>
        <taxon>Pseudomonadota</taxon>
        <taxon>Alphaproteobacteria</taxon>
        <taxon>Hyphomicrobiales</taxon>
        <taxon>Phyllobacteriaceae</taxon>
        <taxon>Nitratireductor</taxon>
    </lineage>
</organism>
<dbReference type="Gene3D" id="3.40.50.1820">
    <property type="entry name" value="alpha/beta hydrolase"/>
    <property type="match status" value="1"/>
</dbReference>
<keyword evidence="4" id="KW-1185">Reference proteome</keyword>